<dbReference type="Proteomes" id="UP001549164">
    <property type="component" value="Unassembled WGS sequence"/>
</dbReference>
<dbReference type="EC" id="2.7.1.58" evidence="1"/>
<dbReference type="GO" id="GO:0008671">
    <property type="term" value="F:2-dehydro-3-deoxygalactonokinase activity"/>
    <property type="evidence" value="ECO:0007669"/>
    <property type="project" value="UniProtKB-EC"/>
</dbReference>
<keyword evidence="1" id="KW-0808">Transferase</keyword>
<keyword evidence="2" id="KW-1185">Reference proteome</keyword>
<name>A0ABV2IBX8_9HYPH</name>
<dbReference type="Gene3D" id="3.30.420.310">
    <property type="entry name" value="2-keto-3-deoxy-galactonokinase, C-terminal domain"/>
    <property type="match status" value="1"/>
</dbReference>
<protein>
    <submittedName>
        <fullName evidence="1">2-dehydro-3-deoxygalactonokinase</fullName>
        <ecNumber evidence="1">2.7.1.58</ecNumber>
    </submittedName>
</protein>
<dbReference type="InterPro" id="IPR042258">
    <property type="entry name" value="DGOK_N"/>
</dbReference>
<evidence type="ECO:0000313" key="2">
    <source>
        <dbReference type="Proteomes" id="UP001549164"/>
    </source>
</evidence>
<dbReference type="RefSeq" id="WP_354433814.1">
    <property type="nucleotide sequence ID" value="NZ_JBEPLY010000004.1"/>
</dbReference>
<accession>A0ABV2IBX8</accession>
<dbReference type="EMBL" id="JBEPLY010000004">
    <property type="protein sequence ID" value="MET3599722.1"/>
    <property type="molecule type" value="Genomic_DNA"/>
</dbReference>
<comment type="caution">
    <text evidence="1">The sequence shown here is derived from an EMBL/GenBank/DDBJ whole genome shotgun (WGS) entry which is preliminary data.</text>
</comment>
<proteinExistence type="predicted"/>
<dbReference type="Pfam" id="PF05035">
    <property type="entry name" value="DGOK"/>
    <property type="match status" value="1"/>
</dbReference>
<gene>
    <name evidence="1" type="ORF">ABID12_001661</name>
</gene>
<organism evidence="1 2">
    <name type="scientific">Martelella mangrovi</name>
    <dbReference type="NCBI Taxonomy" id="1397477"/>
    <lineage>
        <taxon>Bacteria</taxon>
        <taxon>Pseudomonadati</taxon>
        <taxon>Pseudomonadota</taxon>
        <taxon>Alphaproteobacteria</taxon>
        <taxon>Hyphomicrobiales</taxon>
        <taxon>Aurantimonadaceae</taxon>
        <taxon>Martelella</taxon>
    </lineage>
</organism>
<sequence length="301" mass="32191">MTEHPEWVAVDWGTSNLRVWVMGPSGDVLQYREDPRGMGVLKPEAFAGVLGELLSGVERQDTALPVVICGMAGAREGWAEAGYCAVPGPPPGADQSIRVPATSPDLKVFILPGMCQQEPPDVMRGEETQAAGFLAMTPDFDGVLCMPGTHCKWVRCAEGMVKSFKTTMTGEVFSLLRDHSVLHQALAGPAWDMASFDQAAETAAENPGQALTNLFSIRADRLLNAAQTGPAQLSGLLIGAEVVALHQLWSRRPVALIGSEQLADLYARVLTARGAEVQRIDAEAATLGGLKAAYEQLKNRL</sequence>
<dbReference type="InterPro" id="IPR007729">
    <property type="entry name" value="DGOK"/>
</dbReference>
<evidence type="ECO:0000313" key="1">
    <source>
        <dbReference type="EMBL" id="MET3599722.1"/>
    </source>
</evidence>
<dbReference type="Gene3D" id="3.30.420.300">
    <property type="entry name" value="2-keto-3-deoxy-galactonokinase, substrate binding domain"/>
    <property type="match status" value="1"/>
</dbReference>
<reference evidence="1 2" key="1">
    <citation type="submission" date="2024-06" db="EMBL/GenBank/DDBJ databases">
        <title>Genomic Encyclopedia of Type Strains, Phase IV (KMG-IV): sequencing the most valuable type-strain genomes for metagenomic binning, comparative biology and taxonomic classification.</title>
        <authorList>
            <person name="Goeker M."/>
        </authorList>
    </citation>
    <scope>NUCLEOTIDE SEQUENCE [LARGE SCALE GENOMIC DNA]</scope>
    <source>
        <strain evidence="1 2">DSM 28102</strain>
    </source>
</reference>
<dbReference type="InterPro" id="IPR042257">
    <property type="entry name" value="DGOK_C"/>
</dbReference>